<dbReference type="ExpressionAtlas" id="A0A6I8VGD7">
    <property type="expression patterns" value="baseline"/>
</dbReference>
<name>A0A6I8VGD7_DROPS</name>
<accession>A0A6I8VGD7</accession>
<evidence type="ECO:0000256" key="1">
    <source>
        <dbReference type="ARBA" id="ARBA00004141"/>
    </source>
</evidence>
<dbReference type="GO" id="GO:0015179">
    <property type="term" value="F:L-amino acid transmembrane transporter activity"/>
    <property type="evidence" value="ECO:0007669"/>
    <property type="project" value="TreeGrafter"/>
</dbReference>
<reference evidence="8" key="2">
    <citation type="submission" date="2025-08" db="UniProtKB">
        <authorList>
            <consortium name="RefSeq"/>
        </authorList>
    </citation>
    <scope>IDENTIFICATION</scope>
    <source>
        <strain evidence="8">MV-25-SWS-2005</strain>
        <tissue evidence="8">Whole body</tissue>
    </source>
</reference>
<feature type="transmembrane region" description="Helical" evidence="5">
    <location>
        <begin position="72"/>
        <end position="93"/>
    </location>
</feature>
<reference evidence="7" key="1">
    <citation type="submission" date="2024-06" db="UniProtKB">
        <authorList>
            <consortium name="RefSeq"/>
        </authorList>
    </citation>
    <scope>NUCLEOTIDE SEQUENCE [LARGE SCALE GENOMIC DNA]</scope>
    <source>
        <strain evidence="7">MV2-25</strain>
    </source>
</reference>
<evidence type="ECO:0000313" key="7">
    <source>
        <dbReference type="Proteomes" id="UP000001819"/>
    </source>
</evidence>
<keyword evidence="3 5" id="KW-1133">Transmembrane helix</keyword>
<keyword evidence="4 5" id="KW-0472">Membrane</keyword>
<dbReference type="Proteomes" id="UP000001819">
    <property type="component" value="Chromosome 3"/>
</dbReference>
<dbReference type="AlphaFoldDB" id="A0A6I8VGD7"/>
<protein>
    <submittedName>
        <fullName evidence="8">Uncharacterized protein polyph isoform X4</fullName>
    </submittedName>
</protein>
<dbReference type="Pfam" id="PF01490">
    <property type="entry name" value="Aa_trans"/>
    <property type="match status" value="1"/>
</dbReference>
<sequence length="311" mass="33988">MEPKPRPEQAEPTELALTEIRSRSSFFIYNPYEKRTVEVPLTNCDAVISLLKCVIGTGILAMPLAFRHSGVLGGVLFSVLLMILLTYSIHLLVYRRHDRVLSQAPSAAGVHAGGRADCLRAGAQVGAPLRPHRRPPDRLCPGLRPVRAVHRLPGVRGQELQGDRRLLRRQVQRALLRPGRVPAPAAPLPDPASQVPGAPQLGLQLPALRGLCLHHVLPLQRAARSPRAPADHMPQRVAGLLRHRLLLPDSRGLDAGCGGEHGPAPELSGDVRCSECLRLLHPPLQHILRHHGLLAVRRDRGGQHNPEHTAE</sequence>
<gene>
    <name evidence="8" type="primary">polyph</name>
</gene>
<keyword evidence="2 5" id="KW-0812">Transmembrane</keyword>
<feature type="domain" description="Amino acid transporter transmembrane" evidence="6">
    <location>
        <begin position="42"/>
        <end position="93"/>
    </location>
</feature>
<feature type="transmembrane region" description="Helical" evidence="5">
    <location>
        <begin position="44"/>
        <end position="66"/>
    </location>
</feature>
<comment type="subcellular location">
    <subcellularLocation>
        <location evidence="1">Membrane</location>
        <topology evidence="1">Multi-pass membrane protein</topology>
    </subcellularLocation>
</comment>
<evidence type="ECO:0000256" key="5">
    <source>
        <dbReference type="SAM" id="Phobius"/>
    </source>
</evidence>
<evidence type="ECO:0000256" key="4">
    <source>
        <dbReference type="ARBA" id="ARBA00023136"/>
    </source>
</evidence>
<proteinExistence type="predicted"/>
<organism evidence="7 8">
    <name type="scientific">Drosophila pseudoobscura pseudoobscura</name>
    <name type="common">Fruit fly</name>
    <dbReference type="NCBI Taxonomy" id="46245"/>
    <lineage>
        <taxon>Eukaryota</taxon>
        <taxon>Metazoa</taxon>
        <taxon>Ecdysozoa</taxon>
        <taxon>Arthropoda</taxon>
        <taxon>Hexapoda</taxon>
        <taxon>Insecta</taxon>
        <taxon>Pterygota</taxon>
        <taxon>Neoptera</taxon>
        <taxon>Endopterygota</taxon>
        <taxon>Diptera</taxon>
        <taxon>Brachycera</taxon>
        <taxon>Muscomorpha</taxon>
        <taxon>Ephydroidea</taxon>
        <taxon>Drosophilidae</taxon>
        <taxon>Drosophila</taxon>
        <taxon>Sophophora</taxon>
    </lineage>
</organism>
<evidence type="ECO:0000256" key="3">
    <source>
        <dbReference type="ARBA" id="ARBA00022989"/>
    </source>
</evidence>
<dbReference type="GO" id="GO:0005774">
    <property type="term" value="C:vacuolar membrane"/>
    <property type="evidence" value="ECO:0007669"/>
    <property type="project" value="TreeGrafter"/>
</dbReference>
<dbReference type="PANTHER" id="PTHR22950">
    <property type="entry name" value="AMINO ACID TRANSPORTER"/>
    <property type="match status" value="1"/>
</dbReference>
<evidence type="ECO:0000313" key="8">
    <source>
        <dbReference type="RefSeq" id="XP_015040765.2"/>
    </source>
</evidence>
<dbReference type="PANTHER" id="PTHR22950:SF340">
    <property type="entry name" value="AMINO ACID TRANSPORTER TRANSMEMBRANE DOMAIN-CONTAINING PROTEIN-RELATED"/>
    <property type="match status" value="1"/>
</dbReference>
<keyword evidence="7" id="KW-1185">Reference proteome</keyword>
<evidence type="ECO:0000259" key="6">
    <source>
        <dbReference type="Pfam" id="PF01490"/>
    </source>
</evidence>
<dbReference type="InterPro" id="IPR013057">
    <property type="entry name" value="AA_transpt_TM"/>
</dbReference>
<dbReference type="RefSeq" id="XP_015040765.2">
    <property type="nucleotide sequence ID" value="XM_015185279.2"/>
</dbReference>
<evidence type="ECO:0000256" key="2">
    <source>
        <dbReference type="ARBA" id="ARBA00022692"/>
    </source>
</evidence>